<keyword evidence="4" id="KW-1185">Reference proteome</keyword>
<keyword evidence="2" id="KW-0472">Membrane</keyword>
<evidence type="ECO:0000313" key="3">
    <source>
        <dbReference type="EMBL" id="KAG2443390.1"/>
    </source>
</evidence>
<feature type="region of interest" description="Disordered" evidence="1">
    <location>
        <begin position="152"/>
        <end position="171"/>
    </location>
</feature>
<keyword evidence="2" id="KW-0812">Transmembrane</keyword>
<evidence type="ECO:0000256" key="2">
    <source>
        <dbReference type="SAM" id="Phobius"/>
    </source>
</evidence>
<feature type="transmembrane region" description="Helical" evidence="2">
    <location>
        <begin position="20"/>
        <end position="37"/>
    </location>
</feature>
<proteinExistence type="predicted"/>
<gene>
    <name evidence="3" type="ORF">HXX76_001750</name>
</gene>
<comment type="caution">
    <text evidence="3">The sequence shown here is derived from an EMBL/GenBank/DDBJ whole genome shotgun (WGS) entry which is preliminary data.</text>
</comment>
<protein>
    <submittedName>
        <fullName evidence="3">Uncharacterized protein</fullName>
    </submittedName>
</protein>
<evidence type="ECO:0000313" key="4">
    <source>
        <dbReference type="Proteomes" id="UP000650467"/>
    </source>
</evidence>
<name>A0A835TS12_CHLIN</name>
<dbReference type="EMBL" id="JAEHOC010000003">
    <property type="protein sequence ID" value="KAG2443390.1"/>
    <property type="molecule type" value="Genomic_DNA"/>
</dbReference>
<reference evidence="3" key="1">
    <citation type="journal article" date="2020" name="bioRxiv">
        <title>Comparative genomics of Chlamydomonas.</title>
        <authorList>
            <person name="Craig R.J."/>
            <person name="Hasan A.R."/>
            <person name="Ness R.W."/>
            <person name="Keightley P.D."/>
        </authorList>
    </citation>
    <scope>NUCLEOTIDE SEQUENCE</scope>
    <source>
        <strain evidence="3">SAG 7.73</strain>
    </source>
</reference>
<dbReference type="Proteomes" id="UP000650467">
    <property type="component" value="Unassembled WGS sequence"/>
</dbReference>
<dbReference type="OrthoDB" id="543916at2759"/>
<accession>A0A835TS12</accession>
<organism evidence="3 4">
    <name type="scientific">Chlamydomonas incerta</name>
    <dbReference type="NCBI Taxonomy" id="51695"/>
    <lineage>
        <taxon>Eukaryota</taxon>
        <taxon>Viridiplantae</taxon>
        <taxon>Chlorophyta</taxon>
        <taxon>core chlorophytes</taxon>
        <taxon>Chlorophyceae</taxon>
        <taxon>CS clade</taxon>
        <taxon>Chlamydomonadales</taxon>
        <taxon>Chlamydomonadaceae</taxon>
        <taxon>Chlamydomonas</taxon>
    </lineage>
</organism>
<evidence type="ECO:0000256" key="1">
    <source>
        <dbReference type="SAM" id="MobiDB-lite"/>
    </source>
</evidence>
<feature type="compositionally biased region" description="Low complexity" evidence="1">
    <location>
        <begin position="102"/>
        <end position="119"/>
    </location>
</feature>
<keyword evidence="2" id="KW-1133">Transmembrane helix</keyword>
<sequence length="571" mass="59679">MANADGAGGVEGLLSRGVGLLWACLLGLLLLHLTLDLKGDSGIHTIRTLGHPKKQQAAGGAGAAAGSARGAMAVAAAARAAAATAAAAASSVSLAKGARAAAESTSAGSGGETSATPGGRATLELGPGVEQALQLLGAWVTDWDSYSHQLSSSASCRSGSSSRAGGSSGSTSRVEAARVGYYTRHTGTLWDWMAVAGALQLNWERRNPAWWHAKYGMSAATAAAIWAGNGTHTVCPPQYDVLVYCDTVVDARPVLQRLVAAGGGAAGGGCDKPIVLQVTNRFDWKVKDAAAYLALMRAAAASPRVWWVTNSPYEALYMSWQGLELPPERHLMLRPVGAAVLPPPAPAGGGSKSGSGSGTAVDRASTFAVVVKGNRAKHPDRDVLLPQLRKLGLLASHGSSSSGTARGTGRGAGPHLVHVYDRQYGGPAALAQHRGVVHLPYQMSIMGMYELLAAGGLYLLPSPAAFRQLRQKHRFATAFVPLLSRAAVRRPDGGRLNWTHAVEWYHPDFERAMVYWDSWEQLQQLMRLPPDHGLWAAKRAAARDAMAAVRSASLQGWRRVLGQAAEAACGP</sequence>
<dbReference type="AlphaFoldDB" id="A0A835TS12"/>
<feature type="region of interest" description="Disordered" evidence="1">
    <location>
        <begin position="102"/>
        <end position="123"/>
    </location>
</feature>